<dbReference type="InterPro" id="IPR001851">
    <property type="entry name" value="ABC_transp_permease"/>
</dbReference>
<dbReference type="AlphaFoldDB" id="A0A852RFI8"/>
<feature type="transmembrane region" description="Helical" evidence="9">
    <location>
        <begin position="167"/>
        <end position="186"/>
    </location>
</feature>
<evidence type="ECO:0000256" key="8">
    <source>
        <dbReference type="ARBA" id="ARBA00023136"/>
    </source>
</evidence>
<organism evidence="11 12">
    <name type="scientific">Nocardioides kongjuensis</name>
    <dbReference type="NCBI Taxonomy" id="349522"/>
    <lineage>
        <taxon>Bacteria</taxon>
        <taxon>Bacillati</taxon>
        <taxon>Actinomycetota</taxon>
        <taxon>Actinomycetes</taxon>
        <taxon>Propionibacteriales</taxon>
        <taxon>Nocardioidaceae</taxon>
        <taxon>Nocardioides</taxon>
    </lineage>
</organism>
<dbReference type="GO" id="GO:0015658">
    <property type="term" value="F:branched-chain amino acid transmembrane transporter activity"/>
    <property type="evidence" value="ECO:0007669"/>
    <property type="project" value="InterPro"/>
</dbReference>
<feature type="domain" description="ABC transporter" evidence="10">
    <location>
        <begin position="347"/>
        <end position="594"/>
    </location>
</feature>
<dbReference type="GO" id="GO:0005524">
    <property type="term" value="F:ATP binding"/>
    <property type="evidence" value="ECO:0007669"/>
    <property type="project" value="UniProtKB-KW"/>
</dbReference>
<evidence type="ECO:0000256" key="6">
    <source>
        <dbReference type="ARBA" id="ARBA00022840"/>
    </source>
</evidence>
<dbReference type="GO" id="GO:0016887">
    <property type="term" value="F:ATP hydrolysis activity"/>
    <property type="evidence" value="ECO:0007669"/>
    <property type="project" value="InterPro"/>
</dbReference>
<dbReference type="InterPro" id="IPR051120">
    <property type="entry name" value="ABC_AA/LPS_Transport"/>
</dbReference>
<dbReference type="SUPFAM" id="SSF52540">
    <property type="entry name" value="P-loop containing nucleoside triphosphate hydrolases"/>
    <property type="match status" value="1"/>
</dbReference>
<keyword evidence="5" id="KW-0547">Nucleotide-binding</keyword>
<reference evidence="11 12" key="1">
    <citation type="submission" date="2020-07" db="EMBL/GenBank/DDBJ databases">
        <title>Sequencing the genomes of 1000 actinobacteria strains.</title>
        <authorList>
            <person name="Klenk H.-P."/>
        </authorList>
    </citation>
    <scope>NUCLEOTIDE SEQUENCE [LARGE SCALE GENOMIC DNA]</scope>
    <source>
        <strain evidence="11 12">DSM 19082</strain>
    </source>
</reference>
<evidence type="ECO:0000259" key="10">
    <source>
        <dbReference type="PROSITE" id="PS50893"/>
    </source>
</evidence>
<protein>
    <submittedName>
        <fullName evidence="11">Branched-chain amino acid transport system permease protein</fullName>
    </submittedName>
</protein>
<dbReference type="RefSeq" id="WP_179728292.1">
    <property type="nucleotide sequence ID" value="NZ_BAABEF010000001.1"/>
</dbReference>
<keyword evidence="8 9" id="KW-0472">Membrane</keyword>
<dbReference type="EMBL" id="JACCBF010000001">
    <property type="protein sequence ID" value="NYD32067.1"/>
    <property type="molecule type" value="Genomic_DNA"/>
</dbReference>
<feature type="transmembrane region" description="Helical" evidence="9">
    <location>
        <begin position="216"/>
        <end position="240"/>
    </location>
</feature>
<feature type="transmembrane region" description="Helical" evidence="9">
    <location>
        <begin position="91"/>
        <end position="111"/>
    </location>
</feature>
<dbReference type="InterPro" id="IPR003593">
    <property type="entry name" value="AAA+_ATPase"/>
</dbReference>
<dbReference type="Proteomes" id="UP000582231">
    <property type="component" value="Unassembled WGS sequence"/>
</dbReference>
<feature type="transmembrane region" description="Helical" evidence="9">
    <location>
        <begin position="46"/>
        <end position="71"/>
    </location>
</feature>
<evidence type="ECO:0000256" key="4">
    <source>
        <dbReference type="ARBA" id="ARBA00022692"/>
    </source>
</evidence>
<proteinExistence type="predicted"/>
<keyword evidence="4 9" id="KW-0812">Transmembrane</keyword>
<evidence type="ECO:0000313" key="11">
    <source>
        <dbReference type="EMBL" id="NYD32067.1"/>
    </source>
</evidence>
<evidence type="ECO:0000256" key="2">
    <source>
        <dbReference type="ARBA" id="ARBA00022448"/>
    </source>
</evidence>
<keyword evidence="6" id="KW-0067">ATP-binding</keyword>
<dbReference type="InterPro" id="IPR003439">
    <property type="entry name" value="ABC_transporter-like_ATP-bd"/>
</dbReference>
<accession>A0A852RFI8</accession>
<keyword evidence="7 9" id="KW-1133">Transmembrane helix</keyword>
<dbReference type="CDD" id="cd03219">
    <property type="entry name" value="ABC_Mj1267_LivG_branched"/>
    <property type="match status" value="1"/>
</dbReference>
<dbReference type="Gene3D" id="3.40.50.300">
    <property type="entry name" value="P-loop containing nucleotide triphosphate hydrolases"/>
    <property type="match status" value="1"/>
</dbReference>
<keyword evidence="12" id="KW-1185">Reference proteome</keyword>
<name>A0A852RFI8_9ACTN</name>
<comment type="subcellular location">
    <subcellularLocation>
        <location evidence="1">Cell membrane</location>
        <topology evidence="1">Multi-pass membrane protein</topology>
    </subcellularLocation>
</comment>
<dbReference type="Pfam" id="PF00005">
    <property type="entry name" value="ABC_tran"/>
    <property type="match status" value="1"/>
</dbReference>
<dbReference type="GO" id="GO:0005886">
    <property type="term" value="C:plasma membrane"/>
    <property type="evidence" value="ECO:0007669"/>
    <property type="project" value="UniProtKB-SubCell"/>
</dbReference>
<dbReference type="InterPro" id="IPR027417">
    <property type="entry name" value="P-loop_NTPase"/>
</dbReference>
<dbReference type="InterPro" id="IPR043428">
    <property type="entry name" value="LivM-like"/>
</dbReference>
<feature type="transmembrane region" description="Helical" evidence="9">
    <location>
        <begin position="15"/>
        <end position="34"/>
    </location>
</feature>
<dbReference type="PROSITE" id="PS50893">
    <property type="entry name" value="ABC_TRANSPORTER_2"/>
    <property type="match status" value="1"/>
</dbReference>
<keyword evidence="3" id="KW-1003">Cell membrane</keyword>
<feature type="transmembrane region" description="Helical" evidence="9">
    <location>
        <begin position="252"/>
        <end position="278"/>
    </location>
</feature>
<feature type="transmembrane region" description="Helical" evidence="9">
    <location>
        <begin position="290"/>
        <end position="316"/>
    </location>
</feature>
<gene>
    <name evidence="11" type="ORF">BJ958_003613</name>
</gene>
<sequence length="620" mass="65259">MAAPALARRVAGGPLWTVPLALGIVLILVPYFNLEYSIVRQLQLAMILSLLVSGLNLSLGFAGELALGQVAMYAAGAYTAGLLSVHGHTDIALQLVAAGLAALLVGVLTGIPGLRLGSWSLAMTSFFLVLLLPDVIAIFKEDTGGRNGLSGILSPTLFGRMLTPEDYFMVIAIVTVAWFAVMRNIAVSRHGTALRVLKQSPVLAASMGINVFRMKLMAYALGAVPAGLAGALFASLDLYISPEAFGFTVATTILAASVLGGSASVYGAVFGAFILQFGLNQSTDFQKYSLVVTGAFLIVGGVLLTGGLSGLARALWRRVLAEDPTAAPADRAATAGDEVPAVPGKVLKVEGVAKAFGGNQALKGVDLTATPGRVTALIGPNGSGKTTLLNMICGFYRTDAGVIALDDRQLQRMGPDRVARTGVARTFQTPNIPEGITVREAVMAGRYAGHRATVLEAVLRLPRYRKVRRGDLLEADRVLDLVGIRHLENAEATALPLGQRRLLEVARCLISNPGVLLLDETASGLDEDEVERLAEVIRRVRDAGGTVVLVEHNFQLVLSLADEIVALAHGELMAKGTPEEIQNNERVMSEYLGIDPDAPSAPHVVLADVLDDAVAEGADR</sequence>
<feature type="transmembrane region" description="Helical" evidence="9">
    <location>
        <begin position="118"/>
        <end position="139"/>
    </location>
</feature>
<dbReference type="Pfam" id="PF02653">
    <property type="entry name" value="BPD_transp_2"/>
    <property type="match status" value="1"/>
</dbReference>
<dbReference type="SMART" id="SM00382">
    <property type="entry name" value="AAA"/>
    <property type="match status" value="1"/>
</dbReference>
<dbReference type="CDD" id="cd06581">
    <property type="entry name" value="TM_PBP1_LivM_like"/>
    <property type="match status" value="1"/>
</dbReference>
<comment type="caution">
    <text evidence="11">The sequence shown here is derived from an EMBL/GenBank/DDBJ whole genome shotgun (WGS) entry which is preliminary data.</text>
</comment>
<keyword evidence="2" id="KW-0813">Transport</keyword>
<evidence type="ECO:0000256" key="5">
    <source>
        <dbReference type="ARBA" id="ARBA00022741"/>
    </source>
</evidence>
<evidence type="ECO:0000256" key="9">
    <source>
        <dbReference type="SAM" id="Phobius"/>
    </source>
</evidence>
<evidence type="ECO:0000256" key="3">
    <source>
        <dbReference type="ARBA" id="ARBA00022475"/>
    </source>
</evidence>
<evidence type="ECO:0000313" key="12">
    <source>
        <dbReference type="Proteomes" id="UP000582231"/>
    </source>
</evidence>
<evidence type="ECO:0000256" key="1">
    <source>
        <dbReference type="ARBA" id="ARBA00004651"/>
    </source>
</evidence>
<dbReference type="PANTHER" id="PTHR45772">
    <property type="entry name" value="CONSERVED COMPONENT OF ABC TRANSPORTER FOR NATURAL AMINO ACIDS-RELATED"/>
    <property type="match status" value="1"/>
</dbReference>
<evidence type="ECO:0000256" key="7">
    <source>
        <dbReference type="ARBA" id="ARBA00022989"/>
    </source>
</evidence>